<gene>
    <name evidence="1" type="ORF">CF651_09060</name>
</gene>
<evidence type="ECO:0008006" key="3">
    <source>
        <dbReference type="Google" id="ProtNLM"/>
    </source>
</evidence>
<dbReference type="SUPFAM" id="SSF48239">
    <property type="entry name" value="Terpenoid cyclases/Protein prenyltransferases"/>
    <property type="match status" value="1"/>
</dbReference>
<dbReference type="Proteomes" id="UP000215509">
    <property type="component" value="Unassembled WGS sequence"/>
</dbReference>
<dbReference type="OrthoDB" id="1290722at2"/>
<evidence type="ECO:0000313" key="1">
    <source>
        <dbReference type="EMBL" id="OXM86592.1"/>
    </source>
</evidence>
<accession>A0A229UT66</accession>
<reference evidence="1 2" key="1">
    <citation type="submission" date="2017-07" db="EMBL/GenBank/DDBJ databases">
        <title>Genome sequencing and assembly of Paenibacillus rigui.</title>
        <authorList>
            <person name="Mayilraj S."/>
        </authorList>
    </citation>
    <scope>NUCLEOTIDE SEQUENCE [LARGE SCALE GENOMIC DNA]</scope>
    <source>
        <strain evidence="1 2">JCM 16352</strain>
    </source>
</reference>
<organism evidence="1 2">
    <name type="scientific">Paenibacillus rigui</name>
    <dbReference type="NCBI Taxonomy" id="554312"/>
    <lineage>
        <taxon>Bacteria</taxon>
        <taxon>Bacillati</taxon>
        <taxon>Bacillota</taxon>
        <taxon>Bacilli</taxon>
        <taxon>Bacillales</taxon>
        <taxon>Paenibacillaceae</taxon>
        <taxon>Paenibacillus</taxon>
    </lineage>
</organism>
<comment type="caution">
    <text evidence="1">The sequence shown here is derived from an EMBL/GenBank/DDBJ whole genome shotgun (WGS) entry which is preliminary data.</text>
</comment>
<evidence type="ECO:0000313" key="2">
    <source>
        <dbReference type="Proteomes" id="UP000215509"/>
    </source>
</evidence>
<dbReference type="InterPro" id="IPR008930">
    <property type="entry name" value="Terpenoid_cyclase/PrenylTrfase"/>
</dbReference>
<proteinExistence type="predicted"/>
<sequence>MAVNRSSNVNTDSMYATIVQLNDRWTEETLPRQLNDAGSKYDGGVIDPACGIPLPNHNATPSVMAVWAASLVNPDSRYYRDAGLLESLDRASAYMLKQQHADGTISPGWTNYHSPPDTGFIVAGMAQFYRLLAAEAEAWEPLQPTAAKVRLFLERTVPAMLTGGCHTPNHRWVMTAALASLHELFPNAALLDRSEAWLAEGMDITEDGEWTERSNGIYNAVSDIMLYHTARLLKRPELLEPVRSNLRMMLYLVHPSGEIVTDYSGRQDFGKIHHLSNYFLIYRLMASHDNDPQFASMADYAARTLEQPGGVYNNEAVAYRLFPELRQDEIERAPLPEQYEFILNATYPAEQLLAQAQQAGHQFRIQHSRMHTEFGAPVVRYRDGETSITMMSETSSFFSLRHGKARLLGVQLSSSFSPGIVPMQRLIRTEQGTSSYRLYAEVDKGYNGTIPAELLPESSRSEMSPWYLLPHQHRPMTHSQTHRVQVDVQGVDHLTWQVRVSSDSPEDVFTQIAFIFGEEGQFVVEAGDKESVLQQAAPHAQFWKQGCVRYQVGEDRIELEAGAHEHTLTGVRDIQHPSGASSLLVNLITPFEHTFTLRLS</sequence>
<dbReference type="EMBL" id="NMQW01000013">
    <property type="protein sequence ID" value="OXM86592.1"/>
    <property type="molecule type" value="Genomic_DNA"/>
</dbReference>
<dbReference type="AlphaFoldDB" id="A0A229UT66"/>
<name>A0A229UT66_9BACL</name>
<keyword evidence="2" id="KW-1185">Reference proteome</keyword>
<protein>
    <recommendedName>
        <fullName evidence="3">Heparinase</fullName>
    </recommendedName>
</protein>